<proteinExistence type="inferred from homology"/>
<evidence type="ECO:0000313" key="11">
    <source>
        <dbReference type="Proteomes" id="UP000243797"/>
    </source>
</evidence>
<accession>A0A2K1QY53</accession>
<dbReference type="Gene3D" id="3.90.70.10">
    <property type="entry name" value="Cysteine proteinases"/>
    <property type="match status" value="1"/>
</dbReference>
<dbReference type="InterPro" id="IPR028889">
    <property type="entry name" value="USP"/>
</dbReference>
<comment type="caution">
    <text evidence="10">The sequence shown here is derived from an EMBL/GenBank/DDBJ whole genome shotgun (WGS) entry which is preliminary data.</text>
</comment>
<evidence type="ECO:0000259" key="9">
    <source>
        <dbReference type="PROSITE" id="PS50235"/>
    </source>
</evidence>
<evidence type="ECO:0000313" key="10">
    <source>
        <dbReference type="EMBL" id="PNS19986.1"/>
    </source>
</evidence>
<dbReference type="Proteomes" id="UP000243797">
    <property type="component" value="Unassembled WGS sequence"/>
</dbReference>
<dbReference type="GO" id="GO:0006508">
    <property type="term" value="P:proteolysis"/>
    <property type="evidence" value="ECO:0007669"/>
    <property type="project" value="UniProtKB-KW"/>
</dbReference>
<keyword evidence="4" id="KW-0645">Protease</keyword>
<dbReference type="PANTHER" id="PTHR24006:SF758">
    <property type="entry name" value="UBIQUITIN CARBOXYL-TERMINAL HYDROLASE 36"/>
    <property type="match status" value="1"/>
</dbReference>
<dbReference type="Pfam" id="PF00443">
    <property type="entry name" value="UCH"/>
    <property type="match status" value="1"/>
</dbReference>
<feature type="compositionally biased region" description="Polar residues" evidence="8">
    <location>
        <begin position="141"/>
        <end position="151"/>
    </location>
</feature>
<comment type="catalytic activity">
    <reaction evidence="1">
        <text>Thiol-dependent hydrolysis of ester, thioester, amide, peptide and isopeptide bonds formed by the C-terminal Gly of ubiquitin (a 76-residue protein attached to proteins as an intracellular targeting signal).</text>
        <dbReference type="EC" id="3.4.19.12"/>
    </reaction>
</comment>
<dbReference type="EC" id="3.4.19.12" evidence="3"/>
<dbReference type="GO" id="GO:0005634">
    <property type="term" value="C:nucleus"/>
    <property type="evidence" value="ECO:0007669"/>
    <property type="project" value="TreeGrafter"/>
</dbReference>
<reference evidence="10 11" key="1">
    <citation type="submission" date="2017-06" db="EMBL/GenBank/DDBJ databases">
        <title>Draft genome sequence of a variant of Elsinoe murrayae.</title>
        <authorList>
            <person name="Cheng Q."/>
        </authorList>
    </citation>
    <scope>NUCLEOTIDE SEQUENCE [LARGE SCALE GENOMIC DNA]</scope>
    <source>
        <strain evidence="10 11">CQ-2017a</strain>
    </source>
</reference>
<dbReference type="InParanoid" id="A0A2K1QY53"/>
<evidence type="ECO:0000256" key="8">
    <source>
        <dbReference type="SAM" id="MobiDB-lite"/>
    </source>
</evidence>
<comment type="similarity">
    <text evidence="2">Belongs to the peptidase C19 family.</text>
</comment>
<evidence type="ECO:0000256" key="4">
    <source>
        <dbReference type="ARBA" id="ARBA00022670"/>
    </source>
</evidence>
<evidence type="ECO:0000256" key="6">
    <source>
        <dbReference type="ARBA" id="ARBA00022801"/>
    </source>
</evidence>
<dbReference type="PANTHER" id="PTHR24006">
    <property type="entry name" value="UBIQUITIN CARBOXYL-TERMINAL HYDROLASE"/>
    <property type="match status" value="1"/>
</dbReference>
<dbReference type="GO" id="GO:0016579">
    <property type="term" value="P:protein deubiquitination"/>
    <property type="evidence" value="ECO:0007669"/>
    <property type="project" value="InterPro"/>
</dbReference>
<evidence type="ECO:0000256" key="3">
    <source>
        <dbReference type="ARBA" id="ARBA00012759"/>
    </source>
</evidence>
<evidence type="ECO:0000256" key="7">
    <source>
        <dbReference type="ARBA" id="ARBA00022807"/>
    </source>
</evidence>
<protein>
    <recommendedName>
        <fullName evidence="3">ubiquitinyl hydrolase 1</fullName>
        <ecNumber evidence="3">3.4.19.12</ecNumber>
    </recommendedName>
</protein>
<keyword evidence="11" id="KW-1185">Reference proteome</keyword>
<sequence>MGLRKRHAARLARLETRLKMRLAKSIKTALSSPCLHCRQHSLHIYGHQRRMYDVVRRGKVSTNTTKQRAPKKTLDDFQMCNGYHKQTLPESAEKSKVLNDEVKEAKLMPEAARSIRQSHDGANGTIGPAKPSPGSSKSDSFLQTLVPSQKSPLLVDREHLPPAAAKRTVKRTIDSPLSAPSTEHSVTPVAAPDPKRQKRLAAAEKQSQPTPDAKKIKVQKLAREWPSDIGRPRRRGLSNPMSWCYRRSVLQAVFSTPQFYNLLLSHPKGACAPNCVTCALQTALQSYHKNLPQLGNDVKQLDRRIAATGRRSDPRWIFNNQTHEDAHDFFQYLLGTVEGSRCIK</sequence>
<dbReference type="AlphaFoldDB" id="A0A2K1QY53"/>
<evidence type="ECO:0000256" key="5">
    <source>
        <dbReference type="ARBA" id="ARBA00022786"/>
    </source>
</evidence>
<dbReference type="EMBL" id="NKHZ01000029">
    <property type="protein sequence ID" value="PNS19986.1"/>
    <property type="molecule type" value="Genomic_DNA"/>
</dbReference>
<dbReference type="STRING" id="2082308.A0A2K1QY53"/>
<dbReference type="GO" id="GO:0004843">
    <property type="term" value="F:cysteine-type deubiquitinase activity"/>
    <property type="evidence" value="ECO:0007669"/>
    <property type="project" value="UniProtKB-EC"/>
</dbReference>
<keyword evidence="5" id="KW-0833">Ubl conjugation pathway</keyword>
<feature type="domain" description="USP" evidence="9">
    <location>
        <begin position="235"/>
        <end position="344"/>
    </location>
</feature>
<keyword evidence="7" id="KW-0788">Thiol protease</keyword>
<dbReference type="InterPro" id="IPR038765">
    <property type="entry name" value="Papain-like_cys_pep_sf"/>
</dbReference>
<dbReference type="OrthoDB" id="3891477at2759"/>
<name>A0A2K1QY53_9PEZI</name>
<dbReference type="SUPFAM" id="SSF54001">
    <property type="entry name" value="Cysteine proteinases"/>
    <property type="match status" value="1"/>
</dbReference>
<dbReference type="InterPro" id="IPR001394">
    <property type="entry name" value="Peptidase_C19_UCH"/>
</dbReference>
<organism evidence="10 11">
    <name type="scientific">Sphaceloma murrayae</name>
    <dbReference type="NCBI Taxonomy" id="2082308"/>
    <lineage>
        <taxon>Eukaryota</taxon>
        <taxon>Fungi</taxon>
        <taxon>Dikarya</taxon>
        <taxon>Ascomycota</taxon>
        <taxon>Pezizomycotina</taxon>
        <taxon>Dothideomycetes</taxon>
        <taxon>Dothideomycetidae</taxon>
        <taxon>Myriangiales</taxon>
        <taxon>Elsinoaceae</taxon>
        <taxon>Sphaceloma</taxon>
    </lineage>
</organism>
<dbReference type="GO" id="GO:0005829">
    <property type="term" value="C:cytosol"/>
    <property type="evidence" value="ECO:0007669"/>
    <property type="project" value="TreeGrafter"/>
</dbReference>
<feature type="compositionally biased region" description="Low complexity" evidence="8">
    <location>
        <begin position="127"/>
        <end position="140"/>
    </location>
</feature>
<dbReference type="PROSITE" id="PS50235">
    <property type="entry name" value="USP_3"/>
    <property type="match status" value="1"/>
</dbReference>
<evidence type="ECO:0000256" key="1">
    <source>
        <dbReference type="ARBA" id="ARBA00000707"/>
    </source>
</evidence>
<feature type="region of interest" description="Disordered" evidence="8">
    <location>
        <begin position="115"/>
        <end position="196"/>
    </location>
</feature>
<keyword evidence="6" id="KW-0378">Hydrolase</keyword>
<evidence type="ECO:0000256" key="2">
    <source>
        <dbReference type="ARBA" id="ARBA00009085"/>
    </source>
</evidence>
<gene>
    <name evidence="10" type="ORF">CAC42_7953</name>
</gene>
<dbReference type="InterPro" id="IPR050164">
    <property type="entry name" value="Peptidase_C19"/>
</dbReference>